<evidence type="ECO:0000256" key="4">
    <source>
        <dbReference type="ARBA" id="ARBA00022679"/>
    </source>
</evidence>
<evidence type="ECO:0000313" key="7">
    <source>
        <dbReference type="EMBL" id="RYU95015.1"/>
    </source>
</evidence>
<evidence type="ECO:0000256" key="6">
    <source>
        <dbReference type="HAMAP-Rule" id="MF_00735"/>
    </source>
</evidence>
<evidence type="ECO:0000256" key="3">
    <source>
        <dbReference type="ARBA" id="ARBA00022603"/>
    </source>
</evidence>
<dbReference type="SUPFAM" id="SSF53335">
    <property type="entry name" value="S-adenosyl-L-methionine-dependent methyltransferases"/>
    <property type="match status" value="1"/>
</dbReference>
<keyword evidence="7" id="KW-0689">Ribosomal protein</keyword>
<comment type="catalytic activity">
    <reaction evidence="6">
        <text>L-lysyl-[protein] + 3 S-adenosyl-L-methionine = N(6),N(6),N(6)-trimethyl-L-lysyl-[protein] + 3 S-adenosyl-L-homocysteine + 3 H(+)</text>
        <dbReference type="Rhea" id="RHEA:54192"/>
        <dbReference type="Rhea" id="RHEA-COMP:9752"/>
        <dbReference type="Rhea" id="RHEA-COMP:13826"/>
        <dbReference type="ChEBI" id="CHEBI:15378"/>
        <dbReference type="ChEBI" id="CHEBI:29969"/>
        <dbReference type="ChEBI" id="CHEBI:57856"/>
        <dbReference type="ChEBI" id="CHEBI:59789"/>
        <dbReference type="ChEBI" id="CHEBI:61961"/>
    </reaction>
</comment>
<dbReference type="InterPro" id="IPR050078">
    <property type="entry name" value="Ribosomal_L11_MeTrfase_PrmA"/>
</dbReference>
<feature type="binding site" evidence="6">
    <location>
        <position position="147"/>
    </location>
    <ligand>
        <name>S-adenosyl-L-methionine</name>
        <dbReference type="ChEBI" id="CHEBI:59789"/>
    </ligand>
</feature>
<dbReference type="InterPro" id="IPR004498">
    <property type="entry name" value="Ribosomal_PrmA_MeTrfase"/>
</dbReference>
<evidence type="ECO:0000256" key="1">
    <source>
        <dbReference type="ARBA" id="ARBA00009741"/>
    </source>
</evidence>
<protein>
    <recommendedName>
        <fullName evidence="6">Ribosomal protein L11 methyltransferase</fullName>
        <shortName evidence="6">L11 Mtase</shortName>
        <ecNumber evidence="6">2.1.1.-</ecNumber>
    </recommendedName>
</protein>
<keyword evidence="5 6" id="KW-0949">S-adenosyl-L-methionine</keyword>
<dbReference type="GO" id="GO:0005737">
    <property type="term" value="C:cytoplasm"/>
    <property type="evidence" value="ECO:0007669"/>
    <property type="project" value="UniProtKB-SubCell"/>
</dbReference>
<dbReference type="CDD" id="cd02440">
    <property type="entry name" value="AdoMet_MTases"/>
    <property type="match status" value="1"/>
</dbReference>
<keyword evidence="3 6" id="KW-0489">Methyltransferase</keyword>
<keyword evidence="2 6" id="KW-0963">Cytoplasm</keyword>
<dbReference type="PIRSF" id="PIRSF000401">
    <property type="entry name" value="RPL11_MTase"/>
    <property type="match status" value="1"/>
</dbReference>
<dbReference type="PANTHER" id="PTHR43648:SF1">
    <property type="entry name" value="ELECTRON TRANSFER FLAVOPROTEIN BETA SUBUNIT LYSINE METHYLTRANSFERASE"/>
    <property type="match status" value="1"/>
</dbReference>
<comment type="function">
    <text evidence="6">Methylates ribosomal protein L11.</text>
</comment>
<dbReference type="EMBL" id="SEWF01000019">
    <property type="protein sequence ID" value="RYU95015.1"/>
    <property type="molecule type" value="Genomic_DNA"/>
</dbReference>
<proteinExistence type="inferred from homology"/>
<dbReference type="NCBIfam" id="NF001785">
    <property type="entry name" value="PRK00517.2-2"/>
    <property type="match status" value="1"/>
</dbReference>
<dbReference type="PANTHER" id="PTHR43648">
    <property type="entry name" value="ELECTRON TRANSFER FLAVOPROTEIN BETA SUBUNIT LYSINE METHYLTRANSFERASE"/>
    <property type="match status" value="1"/>
</dbReference>
<accession>A0A4Q5LZA4</accession>
<dbReference type="HAMAP" id="MF_00735">
    <property type="entry name" value="Methyltr_PrmA"/>
    <property type="match status" value="1"/>
</dbReference>
<keyword evidence="8" id="KW-1185">Reference proteome</keyword>
<dbReference type="Pfam" id="PF06325">
    <property type="entry name" value="PrmA"/>
    <property type="match status" value="1"/>
</dbReference>
<dbReference type="Gene3D" id="3.40.50.150">
    <property type="entry name" value="Vaccinia Virus protein VP39"/>
    <property type="match status" value="1"/>
</dbReference>
<sequence length="277" mass="31250">MDYIELTLQIDADFVEILMAELGELGFESFVETEDGLEAYVQEESFDDVAVKQMLEDYAARTAISYQFKKIVRQNWNEEWEKNFQPIQIGEQIYVRADFHAPKPDFPYEIIITPKMSFGTGHHETTSMVMEHQLHLDHTHKKVLDVGTGTGILAVLASKLGASQISAFDIDEWSVENTLENIKLNNVSGIAVRQGTIEDEPEDIYDIVLANINRNILISQIPAYVTFLKEGGELIVSGFYEKDIADIQTVAESVGLKKVAQLSKNNWAAVVFKKLSE</sequence>
<comment type="subcellular location">
    <subcellularLocation>
        <location evidence="6">Cytoplasm</location>
    </subcellularLocation>
</comment>
<comment type="similarity">
    <text evidence="1 6">Belongs to the methyltransferase superfamily. PrmA family.</text>
</comment>
<dbReference type="OrthoDB" id="9785995at2"/>
<gene>
    <name evidence="6" type="primary">prmA</name>
    <name evidence="7" type="ORF">EWM59_14120</name>
</gene>
<dbReference type="RefSeq" id="WP_130021629.1">
    <property type="nucleotide sequence ID" value="NZ_SEWF01000019.1"/>
</dbReference>
<feature type="binding site" evidence="6">
    <location>
        <position position="126"/>
    </location>
    <ligand>
        <name>S-adenosyl-L-methionine</name>
        <dbReference type="ChEBI" id="CHEBI:59789"/>
    </ligand>
</feature>
<dbReference type="EC" id="2.1.1.-" evidence="6"/>
<dbReference type="AlphaFoldDB" id="A0A4Q5LZA4"/>
<feature type="binding site" evidence="6">
    <location>
        <position position="211"/>
    </location>
    <ligand>
        <name>S-adenosyl-L-methionine</name>
        <dbReference type="ChEBI" id="CHEBI:59789"/>
    </ligand>
</feature>
<dbReference type="InterPro" id="IPR029063">
    <property type="entry name" value="SAM-dependent_MTases_sf"/>
</dbReference>
<keyword evidence="7" id="KW-0687">Ribonucleoprotein</keyword>
<comment type="caution">
    <text evidence="7">The sequence shown here is derived from an EMBL/GenBank/DDBJ whole genome shotgun (WGS) entry which is preliminary data.</text>
</comment>
<dbReference type="GO" id="GO:0016279">
    <property type="term" value="F:protein-lysine N-methyltransferase activity"/>
    <property type="evidence" value="ECO:0007669"/>
    <property type="project" value="RHEA"/>
</dbReference>
<dbReference type="Proteomes" id="UP000293162">
    <property type="component" value="Unassembled WGS sequence"/>
</dbReference>
<keyword evidence="4 6" id="KW-0808">Transferase</keyword>
<reference evidence="7 8" key="1">
    <citation type="submission" date="2019-02" db="EMBL/GenBank/DDBJ databases">
        <title>Bacterial novel species Emticicia sp. 17J42-9 isolated from soil.</title>
        <authorList>
            <person name="Jung H.-Y."/>
        </authorList>
    </citation>
    <scope>NUCLEOTIDE SEQUENCE [LARGE SCALE GENOMIC DNA]</scope>
    <source>
        <strain evidence="7 8">17J42-9</strain>
    </source>
</reference>
<evidence type="ECO:0000256" key="2">
    <source>
        <dbReference type="ARBA" id="ARBA00022490"/>
    </source>
</evidence>
<evidence type="ECO:0000313" key="8">
    <source>
        <dbReference type="Proteomes" id="UP000293162"/>
    </source>
</evidence>
<evidence type="ECO:0000256" key="5">
    <source>
        <dbReference type="ARBA" id="ARBA00022691"/>
    </source>
</evidence>
<name>A0A4Q5LZA4_9BACT</name>
<organism evidence="7 8">
    <name type="scientific">Emticicia agri</name>
    <dbReference type="NCBI Taxonomy" id="2492393"/>
    <lineage>
        <taxon>Bacteria</taxon>
        <taxon>Pseudomonadati</taxon>
        <taxon>Bacteroidota</taxon>
        <taxon>Cytophagia</taxon>
        <taxon>Cytophagales</taxon>
        <taxon>Leadbetterellaceae</taxon>
        <taxon>Emticicia</taxon>
    </lineage>
</organism>
<dbReference type="GO" id="GO:0032259">
    <property type="term" value="P:methylation"/>
    <property type="evidence" value="ECO:0007669"/>
    <property type="project" value="UniProtKB-KW"/>
</dbReference>
<dbReference type="GO" id="GO:0005840">
    <property type="term" value="C:ribosome"/>
    <property type="evidence" value="ECO:0007669"/>
    <property type="project" value="UniProtKB-KW"/>
</dbReference>
<feature type="binding site" evidence="6">
    <location>
        <position position="169"/>
    </location>
    <ligand>
        <name>S-adenosyl-L-methionine</name>
        <dbReference type="ChEBI" id="CHEBI:59789"/>
    </ligand>
</feature>